<reference evidence="1" key="1">
    <citation type="submission" date="2020-08" db="EMBL/GenBank/DDBJ databases">
        <title>Multicomponent nature underlies the extraordinary mechanical properties of spider dragline silk.</title>
        <authorList>
            <person name="Kono N."/>
            <person name="Nakamura H."/>
            <person name="Mori M."/>
            <person name="Yoshida Y."/>
            <person name="Ohtoshi R."/>
            <person name="Malay A.D."/>
            <person name="Moran D.A.P."/>
            <person name="Tomita M."/>
            <person name="Numata K."/>
            <person name="Arakawa K."/>
        </authorList>
    </citation>
    <scope>NUCLEOTIDE SEQUENCE</scope>
</reference>
<protein>
    <submittedName>
        <fullName evidence="1">Uncharacterized protein</fullName>
    </submittedName>
</protein>
<organism evidence="1 2">
    <name type="scientific">Trichonephila clavipes</name>
    <name type="common">Golden silk orbweaver</name>
    <name type="synonym">Nephila clavipes</name>
    <dbReference type="NCBI Taxonomy" id="2585209"/>
    <lineage>
        <taxon>Eukaryota</taxon>
        <taxon>Metazoa</taxon>
        <taxon>Ecdysozoa</taxon>
        <taxon>Arthropoda</taxon>
        <taxon>Chelicerata</taxon>
        <taxon>Arachnida</taxon>
        <taxon>Araneae</taxon>
        <taxon>Araneomorphae</taxon>
        <taxon>Entelegynae</taxon>
        <taxon>Araneoidea</taxon>
        <taxon>Nephilidae</taxon>
        <taxon>Trichonephila</taxon>
    </lineage>
</organism>
<gene>
    <name evidence="1" type="ORF">TNCV_1558231</name>
</gene>
<dbReference type="EMBL" id="BMAU01021061">
    <property type="protein sequence ID" value="GFX88778.1"/>
    <property type="molecule type" value="Genomic_DNA"/>
</dbReference>
<sequence length="109" mass="12156">MLSAMNSLQILVESANYAKGQIGNEYGSSFFFPSKEQKLVKEHAVKTFLASPGIVELFVQVLTMLKASKPPDIRTFGDGPVARVAKWSRYRIMVGMPQVRAQCHKRPTV</sequence>
<name>A0A8X6R5H6_TRICX</name>
<keyword evidence="2" id="KW-1185">Reference proteome</keyword>
<evidence type="ECO:0000313" key="2">
    <source>
        <dbReference type="Proteomes" id="UP000887159"/>
    </source>
</evidence>
<dbReference type="AlphaFoldDB" id="A0A8X6R5H6"/>
<accession>A0A8X6R5H6</accession>
<proteinExistence type="predicted"/>
<evidence type="ECO:0000313" key="1">
    <source>
        <dbReference type="EMBL" id="GFX88778.1"/>
    </source>
</evidence>
<dbReference type="Proteomes" id="UP000887159">
    <property type="component" value="Unassembled WGS sequence"/>
</dbReference>
<comment type="caution">
    <text evidence="1">The sequence shown here is derived from an EMBL/GenBank/DDBJ whole genome shotgun (WGS) entry which is preliminary data.</text>
</comment>